<feature type="transmembrane region" description="Helical" evidence="5">
    <location>
        <begin position="132"/>
        <end position="153"/>
    </location>
</feature>
<feature type="transmembrane region" description="Helical" evidence="5">
    <location>
        <begin position="419"/>
        <end position="436"/>
    </location>
</feature>
<feature type="transmembrane region" description="Helical" evidence="5">
    <location>
        <begin position="21"/>
        <end position="40"/>
    </location>
</feature>
<keyword evidence="2 5" id="KW-0812">Transmembrane</keyword>
<reference evidence="7 8" key="1">
    <citation type="submission" date="2014-10" db="EMBL/GenBank/DDBJ databases">
        <title>Draft genome sequence of Novosphingobium subterraneum DSM 12447.</title>
        <authorList>
            <person name="Gan H.M."/>
            <person name="Gan H.Y."/>
            <person name="Savka M.A."/>
        </authorList>
    </citation>
    <scope>NUCLEOTIDE SEQUENCE [LARGE SCALE GENOMIC DNA]</scope>
    <source>
        <strain evidence="7 8">DSM 12447</strain>
    </source>
</reference>
<feature type="transmembrane region" description="Helical" evidence="5">
    <location>
        <begin position="46"/>
        <end position="67"/>
    </location>
</feature>
<feature type="domain" description="O-antigen ligase-related" evidence="6">
    <location>
        <begin position="246"/>
        <end position="398"/>
    </location>
</feature>
<comment type="caution">
    <text evidence="7">The sequence shown here is derived from an EMBL/GenBank/DDBJ whole genome shotgun (WGS) entry which is preliminary data.</text>
</comment>
<feature type="transmembrane region" description="Helical" evidence="5">
    <location>
        <begin position="76"/>
        <end position="94"/>
    </location>
</feature>
<comment type="subcellular location">
    <subcellularLocation>
        <location evidence="1">Membrane</location>
        <topology evidence="1">Multi-pass membrane protein</topology>
    </subcellularLocation>
</comment>
<dbReference type="EMBL" id="JRVC01000033">
    <property type="protein sequence ID" value="KHS42077.1"/>
    <property type="molecule type" value="Genomic_DNA"/>
</dbReference>
<feature type="transmembrane region" description="Helical" evidence="5">
    <location>
        <begin position="160"/>
        <end position="181"/>
    </location>
</feature>
<feature type="transmembrane region" description="Helical" evidence="5">
    <location>
        <begin position="261"/>
        <end position="280"/>
    </location>
</feature>
<proteinExistence type="predicted"/>
<dbReference type="PATRIC" id="fig|48936.3.peg.4483"/>
<name>A0A0B8ZY55_9SPHN</name>
<organism evidence="7 8">
    <name type="scientific">Novosphingobium subterraneum</name>
    <dbReference type="NCBI Taxonomy" id="48936"/>
    <lineage>
        <taxon>Bacteria</taxon>
        <taxon>Pseudomonadati</taxon>
        <taxon>Pseudomonadota</taxon>
        <taxon>Alphaproteobacteria</taxon>
        <taxon>Sphingomonadales</taxon>
        <taxon>Sphingomonadaceae</taxon>
        <taxon>Novosphingobium</taxon>
    </lineage>
</organism>
<sequence length="485" mass="52452">MDERLPRRVARVSASSQRSRVSVPLTGLLCIVGIAFLFGGSARPDVLSLLLLRPLSILACGAALLTLKREHLTENWAIIAWSTAILILVISHLVPLPPQIWQSLPGRQIIVEIDEVTGIGPVWRPLSMAPKWTWNALWSLATPLAVILFAIQLSARELRLALTSVGLVVVLSAILAVAQLASDPEGPLYLYAVTNNGSAVGLFANRNHQALLLAAGFPVLGLWLAQLSARRRTNALLIRVAWISGALFIIASLLVNGSRSGLVMGICAAVMTWALSLFSAHPVEQRAQDRIMRWLTWGGGAILLVFLIASAVSSDRAVVFSRLMNSELVDDARIRNLPATVEMLRDVFPWGSGIGSFQPVFQIYEGDAMISPVYMNHAHNDWLEAIATGGIPAALLLIALLVIVVFQVFALARRNGSDRLLCGTGLILLLLCAIGSLSDYPVRVPAIAVLMALGLVCLRPPRLQSDGATVQVMTQQNRRKHSYAA</sequence>
<keyword evidence="4 5" id="KW-0472">Membrane</keyword>
<feature type="transmembrane region" description="Helical" evidence="5">
    <location>
        <begin position="292"/>
        <end position="312"/>
    </location>
</feature>
<evidence type="ECO:0000256" key="2">
    <source>
        <dbReference type="ARBA" id="ARBA00022692"/>
    </source>
</evidence>
<evidence type="ECO:0000313" key="7">
    <source>
        <dbReference type="EMBL" id="KHS42077.1"/>
    </source>
</evidence>
<keyword evidence="3 5" id="KW-1133">Transmembrane helix</keyword>
<evidence type="ECO:0000313" key="8">
    <source>
        <dbReference type="Proteomes" id="UP000031338"/>
    </source>
</evidence>
<evidence type="ECO:0000256" key="1">
    <source>
        <dbReference type="ARBA" id="ARBA00004141"/>
    </source>
</evidence>
<evidence type="ECO:0000259" key="6">
    <source>
        <dbReference type="Pfam" id="PF04932"/>
    </source>
</evidence>
<keyword evidence="8" id="KW-1185">Reference proteome</keyword>
<feature type="transmembrane region" description="Helical" evidence="5">
    <location>
        <begin position="442"/>
        <end position="458"/>
    </location>
</feature>
<feature type="transmembrane region" description="Helical" evidence="5">
    <location>
        <begin position="210"/>
        <end position="229"/>
    </location>
</feature>
<dbReference type="AlphaFoldDB" id="A0A0B8ZY55"/>
<dbReference type="STRING" id="48936.NJ75_04443"/>
<feature type="transmembrane region" description="Helical" evidence="5">
    <location>
        <begin position="236"/>
        <end position="255"/>
    </location>
</feature>
<evidence type="ECO:0000256" key="5">
    <source>
        <dbReference type="SAM" id="Phobius"/>
    </source>
</evidence>
<dbReference type="InterPro" id="IPR051533">
    <property type="entry name" value="WaaL-like"/>
</dbReference>
<dbReference type="GO" id="GO:0016020">
    <property type="term" value="C:membrane"/>
    <property type="evidence" value="ECO:0007669"/>
    <property type="project" value="UniProtKB-SubCell"/>
</dbReference>
<evidence type="ECO:0000256" key="3">
    <source>
        <dbReference type="ARBA" id="ARBA00022989"/>
    </source>
</evidence>
<protein>
    <submittedName>
        <fullName evidence="7">O-antigen polymerase family protein</fullName>
    </submittedName>
</protein>
<dbReference type="PANTHER" id="PTHR37422">
    <property type="entry name" value="TEICHURONIC ACID BIOSYNTHESIS PROTEIN TUAE"/>
    <property type="match status" value="1"/>
</dbReference>
<evidence type="ECO:0000256" key="4">
    <source>
        <dbReference type="ARBA" id="ARBA00023136"/>
    </source>
</evidence>
<gene>
    <name evidence="7" type="ORF">NJ75_04443</name>
</gene>
<feature type="transmembrane region" description="Helical" evidence="5">
    <location>
        <begin position="391"/>
        <end position="412"/>
    </location>
</feature>
<dbReference type="PANTHER" id="PTHR37422:SF23">
    <property type="entry name" value="TEICHURONIC ACID BIOSYNTHESIS PROTEIN TUAE"/>
    <property type="match status" value="1"/>
</dbReference>
<dbReference type="InterPro" id="IPR007016">
    <property type="entry name" value="O-antigen_ligase-rel_domated"/>
</dbReference>
<accession>A0A0B8ZY55</accession>
<dbReference type="Pfam" id="PF04932">
    <property type="entry name" value="Wzy_C"/>
    <property type="match status" value="1"/>
</dbReference>
<dbReference type="Proteomes" id="UP000031338">
    <property type="component" value="Unassembled WGS sequence"/>
</dbReference>